<proteinExistence type="inferred from homology"/>
<feature type="signal peptide" evidence="8">
    <location>
        <begin position="1"/>
        <end position="28"/>
    </location>
</feature>
<evidence type="ECO:0000256" key="7">
    <source>
        <dbReference type="SAM" id="Phobius"/>
    </source>
</evidence>
<keyword evidence="4 5" id="KW-0720">Serine protease</keyword>
<dbReference type="InterPro" id="IPR036852">
    <property type="entry name" value="Peptidase_S8/S53_dom_sf"/>
</dbReference>
<feature type="active site" description="Charge relay system" evidence="5">
    <location>
        <position position="104"/>
    </location>
</feature>
<evidence type="ECO:0000256" key="2">
    <source>
        <dbReference type="ARBA" id="ARBA00022670"/>
    </source>
</evidence>
<dbReference type="Proteomes" id="UP000274601">
    <property type="component" value="Unassembled WGS sequence"/>
</dbReference>
<evidence type="ECO:0000256" key="6">
    <source>
        <dbReference type="SAM" id="MobiDB-lite"/>
    </source>
</evidence>
<keyword evidence="7" id="KW-1133">Transmembrane helix</keyword>
<comment type="caution">
    <text evidence="10">The sequence shown here is derived from an EMBL/GenBank/DDBJ whole genome shotgun (WGS) entry which is preliminary data.</text>
</comment>
<evidence type="ECO:0000256" key="3">
    <source>
        <dbReference type="ARBA" id="ARBA00022801"/>
    </source>
</evidence>
<dbReference type="InterPro" id="IPR023827">
    <property type="entry name" value="Peptidase_S8_Asp-AS"/>
</dbReference>
<organism evidence="10 11">
    <name type="scientific">Actinomadura pelletieri DSM 43383</name>
    <dbReference type="NCBI Taxonomy" id="1120940"/>
    <lineage>
        <taxon>Bacteria</taxon>
        <taxon>Bacillati</taxon>
        <taxon>Actinomycetota</taxon>
        <taxon>Actinomycetes</taxon>
        <taxon>Streptosporangiales</taxon>
        <taxon>Thermomonosporaceae</taxon>
        <taxon>Actinomadura</taxon>
    </lineage>
</organism>
<dbReference type="SUPFAM" id="SSF52743">
    <property type="entry name" value="Subtilisin-like"/>
    <property type="match status" value="1"/>
</dbReference>
<feature type="transmembrane region" description="Helical" evidence="7">
    <location>
        <begin position="355"/>
        <end position="377"/>
    </location>
</feature>
<dbReference type="GO" id="GO:0004252">
    <property type="term" value="F:serine-type endopeptidase activity"/>
    <property type="evidence" value="ECO:0007669"/>
    <property type="project" value="UniProtKB-UniRule"/>
</dbReference>
<dbReference type="AlphaFoldDB" id="A0A495QGW1"/>
<comment type="similarity">
    <text evidence="1 5">Belongs to the peptidase S8 family.</text>
</comment>
<protein>
    <submittedName>
        <fullName evidence="10">Type VII secretion-associated serine protease mycosin</fullName>
    </submittedName>
</protein>
<name>A0A495QGW1_9ACTN</name>
<dbReference type="GO" id="GO:0006508">
    <property type="term" value="P:proteolysis"/>
    <property type="evidence" value="ECO:0007669"/>
    <property type="project" value="UniProtKB-KW"/>
</dbReference>
<evidence type="ECO:0000256" key="8">
    <source>
        <dbReference type="SAM" id="SignalP"/>
    </source>
</evidence>
<reference evidence="10 11" key="1">
    <citation type="submission" date="2018-10" db="EMBL/GenBank/DDBJ databases">
        <title>Genomic Encyclopedia of Archaeal and Bacterial Type Strains, Phase II (KMG-II): from individual species to whole genera.</title>
        <authorList>
            <person name="Goeker M."/>
        </authorList>
    </citation>
    <scope>NUCLEOTIDE SEQUENCE [LARGE SCALE GENOMIC DNA]</scope>
    <source>
        <strain evidence="10 11">DSM 43383</strain>
    </source>
</reference>
<evidence type="ECO:0000256" key="1">
    <source>
        <dbReference type="ARBA" id="ARBA00011073"/>
    </source>
</evidence>
<keyword evidence="8" id="KW-0732">Signal</keyword>
<feature type="active site" description="Charge relay system" evidence="5">
    <location>
        <position position="64"/>
    </location>
</feature>
<dbReference type="InterPro" id="IPR050131">
    <property type="entry name" value="Peptidase_S8_subtilisin-like"/>
</dbReference>
<dbReference type="PRINTS" id="PR00723">
    <property type="entry name" value="SUBTILISIN"/>
</dbReference>
<evidence type="ECO:0000259" key="9">
    <source>
        <dbReference type="Pfam" id="PF00082"/>
    </source>
</evidence>
<dbReference type="Gene3D" id="3.40.50.200">
    <property type="entry name" value="Peptidase S8/S53 domain"/>
    <property type="match status" value="1"/>
</dbReference>
<dbReference type="PROSITE" id="PS51892">
    <property type="entry name" value="SUBTILASE"/>
    <property type="match status" value="1"/>
</dbReference>
<accession>A0A495QGW1</accession>
<keyword evidence="2 5" id="KW-0645">Protease</keyword>
<evidence type="ECO:0000256" key="4">
    <source>
        <dbReference type="ARBA" id="ARBA00022825"/>
    </source>
</evidence>
<dbReference type="InterPro" id="IPR015500">
    <property type="entry name" value="Peptidase_S8_subtilisin-rel"/>
</dbReference>
<dbReference type="OrthoDB" id="3530033at2"/>
<dbReference type="EMBL" id="RBWU01000006">
    <property type="protein sequence ID" value="RKS71124.1"/>
    <property type="molecule type" value="Genomic_DNA"/>
</dbReference>
<dbReference type="PROSITE" id="PS00136">
    <property type="entry name" value="SUBTILASE_ASP"/>
    <property type="match status" value="1"/>
</dbReference>
<feature type="chain" id="PRO_5019710932" evidence="8">
    <location>
        <begin position="29"/>
        <end position="451"/>
    </location>
</feature>
<keyword evidence="11" id="KW-1185">Reference proteome</keyword>
<evidence type="ECO:0000313" key="10">
    <source>
        <dbReference type="EMBL" id="RKS71124.1"/>
    </source>
</evidence>
<feature type="region of interest" description="Disordered" evidence="6">
    <location>
        <begin position="383"/>
        <end position="451"/>
    </location>
</feature>
<feature type="compositionally biased region" description="Pro residues" evidence="6">
    <location>
        <begin position="410"/>
        <end position="451"/>
    </location>
</feature>
<gene>
    <name evidence="10" type="ORF">BZB76_5610</name>
</gene>
<dbReference type="Pfam" id="PF00082">
    <property type="entry name" value="Peptidase_S8"/>
    <property type="match status" value="1"/>
</dbReference>
<keyword evidence="7" id="KW-0472">Membrane</keyword>
<dbReference type="PANTHER" id="PTHR43806:SF11">
    <property type="entry name" value="CEREVISIN-RELATED"/>
    <property type="match status" value="1"/>
</dbReference>
<evidence type="ECO:0000313" key="11">
    <source>
        <dbReference type="Proteomes" id="UP000274601"/>
    </source>
</evidence>
<feature type="domain" description="Peptidase S8/S53" evidence="9">
    <location>
        <begin position="55"/>
        <end position="302"/>
    </location>
</feature>
<feature type="active site" description="Charge relay system" evidence="5">
    <location>
        <position position="254"/>
    </location>
</feature>
<dbReference type="PANTHER" id="PTHR43806">
    <property type="entry name" value="PEPTIDASE S8"/>
    <property type="match status" value="1"/>
</dbReference>
<evidence type="ECO:0000256" key="5">
    <source>
        <dbReference type="PROSITE-ProRule" id="PRU01240"/>
    </source>
</evidence>
<sequence>MLRRTRRLAVPALGMLIWSAVVCPVAAAAPPQPRADEWWFKSWGVQSHIWPLSTGEGVTIALIDSGVQANLPDLQGVVLPGTNLDGGSGDGTEDVDPFNSSVGHGTTMASLIAAQGRGTGLVGVAPDVKILPIVAQSQAAFAKGIRFAADRGAQVINISQGLPGSCPTETQEAISYALSKDAVIVASAGNDGNGSNSSIAPANCAGILSVGAVDRRFKPWEKTQRQPYVKVAAPGVGMRVVTRNGQLYAGRGTSDAAAVTSAAVALIRAKHPDMENREVVRQIIASALDIGEKGKDDLTGYGIIRPYRPLAGKVPGGTANPVFDEFDRWRKTHEPQESKSATPAASKEDDSSSSFIVWVAVLVVLGAGAGLFVFFFSRRSRGGPPSMGPGSGFGAPQAFGQQPPGGQGAPYPPVPPQGAPPHYQPHPPAPPGQHPPGQWPPGGAPPARPPQ</sequence>
<dbReference type="InterPro" id="IPR000209">
    <property type="entry name" value="Peptidase_S8/S53_dom"/>
</dbReference>
<keyword evidence="3 5" id="KW-0378">Hydrolase</keyword>
<keyword evidence="7" id="KW-0812">Transmembrane</keyword>